<dbReference type="EMBL" id="MTYJ01000011">
    <property type="protein sequence ID" value="OQV23455.1"/>
    <property type="molecule type" value="Genomic_DNA"/>
</dbReference>
<proteinExistence type="predicted"/>
<evidence type="ECO:0000256" key="2">
    <source>
        <dbReference type="SAM" id="Phobius"/>
    </source>
</evidence>
<evidence type="ECO:0008006" key="5">
    <source>
        <dbReference type="Google" id="ProtNLM"/>
    </source>
</evidence>
<dbReference type="Proteomes" id="UP000192578">
    <property type="component" value="Unassembled WGS sequence"/>
</dbReference>
<protein>
    <recommendedName>
        <fullName evidence="5">LysM domain-containing protein</fullName>
    </recommendedName>
</protein>
<dbReference type="AlphaFoldDB" id="A0A1W0X7F3"/>
<evidence type="ECO:0000313" key="3">
    <source>
        <dbReference type="EMBL" id="OQV23455.1"/>
    </source>
</evidence>
<accession>A0A1W0X7F3</accession>
<evidence type="ECO:0000256" key="1">
    <source>
        <dbReference type="SAM" id="MobiDB-lite"/>
    </source>
</evidence>
<feature type="region of interest" description="Disordered" evidence="1">
    <location>
        <begin position="68"/>
        <end position="111"/>
    </location>
</feature>
<feature type="region of interest" description="Disordered" evidence="1">
    <location>
        <begin position="207"/>
        <end position="243"/>
    </location>
</feature>
<dbReference type="CDD" id="cd00118">
    <property type="entry name" value="LysM"/>
    <property type="match status" value="1"/>
</dbReference>
<feature type="transmembrane region" description="Helical" evidence="2">
    <location>
        <begin position="40"/>
        <end position="61"/>
    </location>
</feature>
<keyword evidence="2" id="KW-0472">Membrane</keyword>
<dbReference type="InterPro" id="IPR018392">
    <property type="entry name" value="LysM"/>
</dbReference>
<keyword evidence="2" id="KW-1133">Transmembrane helix</keyword>
<feature type="compositionally biased region" description="Polar residues" evidence="1">
    <location>
        <begin position="233"/>
        <end position="243"/>
    </location>
</feature>
<keyword evidence="2" id="KW-0812">Transmembrane</keyword>
<keyword evidence="4" id="KW-1185">Reference proteome</keyword>
<feature type="compositionally biased region" description="Basic and acidic residues" evidence="1">
    <location>
        <begin position="94"/>
        <end position="111"/>
    </location>
</feature>
<gene>
    <name evidence="3" type="ORF">BV898_02576</name>
</gene>
<comment type="caution">
    <text evidence="3">The sequence shown here is derived from an EMBL/GenBank/DDBJ whole genome shotgun (WGS) entry which is preliminary data.</text>
</comment>
<sequence length="308" mass="33548">MTIEYNPLDAWESRSTESHSQLLNISSAFPVRKKGFLARFFVPIAVLLLVVLLIGALFLFYPRTESAEHSHHTSRTKGATEDANPVDAVPSAAEPHKSLHQGDKRNCFTDGRNEDGDHCEAFQTVAVPEAVHKHVPDSVREHVPVPEPVHEHVPVREPVHEHVPVPEPVHEHVPVPEPIHEHVPVPKPVHEHVPVPNAVQEQAHVPEPVHEHDSVPDNAPPDTDKVEDPAAEPSQTTSYTLQQHDGPTCTAVVNPGDTCEGIVGGYGITDLARLLTMNPGLPCPPDAGISIYIRTQQTCGAACSTDLC</sequence>
<reference evidence="4" key="1">
    <citation type="submission" date="2017-01" db="EMBL/GenBank/DDBJ databases">
        <title>Comparative genomics of anhydrobiosis in the tardigrade Hypsibius dujardini.</title>
        <authorList>
            <person name="Yoshida Y."/>
            <person name="Koutsovoulos G."/>
            <person name="Laetsch D."/>
            <person name="Stevens L."/>
            <person name="Kumar S."/>
            <person name="Horikawa D."/>
            <person name="Ishino K."/>
            <person name="Komine S."/>
            <person name="Tomita M."/>
            <person name="Blaxter M."/>
            <person name="Arakawa K."/>
        </authorList>
    </citation>
    <scope>NUCLEOTIDE SEQUENCE [LARGE SCALE GENOMIC DNA]</scope>
    <source>
        <strain evidence="4">Z151</strain>
    </source>
</reference>
<dbReference type="Gene3D" id="3.10.350.10">
    <property type="entry name" value="LysM domain"/>
    <property type="match status" value="1"/>
</dbReference>
<name>A0A1W0X7F3_HYPEX</name>
<organism evidence="3 4">
    <name type="scientific">Hypsibius exemplaris</name>
    <name type="common">Freshwater tardigrade</name>
    <dbReference type="NCBI Taxonomy" id="2072580"/>
    <lineage>
        <taxon>Eukaryota</taxon>
        <taxon>Metazoa</taxon>
        <taxon>Ecdysozoa</taxon>
        <taxon>Tardigrada</taxon>
        <taxon>Eutardigrada</taxon>
        <taxon>Parachela</taxon>
        <taxon>Hypsibioidea</taxon>
        <taxon>Hypsibiidae</taxon>
        <taxon>Hypsibius</taxon>
    </lineage>
</organism>
<evidence type="ECO:0000313" key="4">
    <source>
        <dbReference type="Proteomes" id="UP000192578"/>
    </source>
</evidence>
<dbReference type="InterPro" id="IPR036779">
    <property type="entry name" value="LysM_dom_sf"/>
</dbReference>